<evidence type="ECO:0000256" key="2">
    <source>
        <dbReference type="ARBA" id="ARBA00022737"/>
    </source>
</evidence>
<keyword evidence="5 7" id="KW-0802">TPR repeat</keyword>
<evidence type="ECO:0000256" key="1">
    <source>
        <dbReference type="ARBA" id="ARBA00022618"/>
    </source>
</evidence>
<comment type="caution">
    <text evidence="10">The sequence shown here is derived from an EMBL/GenBank/DDBJ whole genome shotgun (WGS) entry which is preliminary data.</text>
</comment>
<dbReference type="Pfam" id="PF13414">
    <property type="entry name" value="TPR_11"/>
    <property type="match status" value="1"/>
</dbReference>
<dbReference type="Gene3D" id="1.25.40.10">
    <property type="entry name" value="Tetratricopeptide repeat domain"/>
    <property type="match status" value="2"/>
</dbReference>
<accession>A0ABP1FSG2</accession>
<name>A0ABP1FSG2_9CHLO</name>
<keyword evidence="2" id="KW-0677">Repeat</keyword>
<dbReference type="PANTHER" id="PTHR12558">
    <property type="entry name" value="CELL DIVISION CYCLE 16,23,27"/>
    <property type="match status" value="1"/>
</dbReference>
<evidence type="ECO:0000256" key="3">
    <source>
        <dbReference type="ARBA" id="ARBA00022776"/>
    </source>
</evidence>
<organism evidence="10 11">
    <name type="scientific">Coccomyxa viridis</name>
    <dbReference type="NCBI Taxonomy" id="1274662"/>
    <lineage>
        <taxon>Eukaryota</taxon>
        <taxon>Viridiplantae</taxon>
        <taxon>Chlorophyta</taxon>
        <taxon>core chlorophytes</taxon>
        <taxon>Trebouxiophyceae</taxon>
        <taxon>Trebouxiophyceae incertae sedis</taxon>
        <taxon>Coccomyxaceae</taxon>
        <taxon>Coccomyxa</taxon>
    </lineage>
</organism>
<evidence type="ECO:0000259" key="9">
    <source>
        <dbReference type="Pfam" id="PF04049"/>
    </source>
</evidence>
<keyword evidence="4" id="KW-0833">Ubl conjugation pathway</keyword>
<keyword evidence="1" id="KW-0132">Cell division</keyword>
<dbReference type="InterPro" id="IPR007192">
    <property type="entry name" value="APC8"/>
</dbReference>
<keyword evidence="6" id="KW-0131">Cell cycle</keyword>
<protein>
    <submittedName>
        <fullName evidence="10">G2434 protein</fullName>
    </submittedName>
</protein>
<evidence type="ECO:0000313" key="10">
    <source>
        <dbReference type="EMBL" id="CAL5220422.1"/>
    </source>
</evidence>
<keyword evidence="11" id="KW-1185">Reference proteome</keyword>
<proteinExistence type="predicted"/>
<evidence type="ECO:0000313" key="11">
    <source>
        <dbReference type="Proteomes" id="UP001497392"/>
    </source>
</evidence>
<dbReference type="PANTHER" id="PTHR12558:SF10">
    <property type="entry name" value="CELL DIVISION CYCLE PROTEIN 23 HOMOLOG"/>
    <property type="match status" value="1"/>
</dbReference>
<dbReference type="EMBL" id="CAXHTA020000003">
    <property type="protein sequence ID" value="CAL5220422.1"/>
    <property type="molecule type" value="Genomic_DNA"/>
</dbReference>
<feature type="repeat" description="TPR" evidence="7">
    <location>
        <begin position="345"/>
        <end position="378"/>
    </location>
</feature>
<dbReference type="SMART" id="SM00028">
    <property type="entry name" value="TPR"/>
    <property type="match status" value="6"/>
</dbReference>
<evidence type="ECO:0000256" key="7">
    <source>
        <dbReference type="PROSITE-ProRule" id="PRU00339"/>
    </source>
</evidence>
<keyword evidence="3" id="KW-0498">Mitosis</keyword>
<reference evidence="10 11" key="1">
    <citation type="submission" date="2024-06" db="EMBL/GenBank/DDBJ databases">
        <authorList>
            <person name="Kraege A."/>
            <person name="Thomma B."/>
        </authorList>
    </citation>
    <scope>NUCLEOTIDE SEQUENCE [LARGE SCALE GENOMIC DNA]</scope>
</reference>
<evidence type="ECO:0000256" key="5">
    <source>
        <dbReference type="ARBA" id="ARBA00022803"/>
    </source>
</evidence>
<sequence length="583" mass="65836">MDGNEIMHRKDELRRAVSDLRDRGLTTAAKFAADLLTALPEVEGKAVKRKSKTPERGRSATDDDEDAFQSGKCLFDLKEYKRAAHALRKLQGPRAVFLRCYATYLLGESRKEEERLEAGGLMGSSQAVNKELQALDIELQEATAETQADPFLLYLHGLVHIDRDNRAEGKELLLRSLHAFPCNWSAWLALGTLQGGADVDADSALPRHWMRNFFLTHVCVEGQENEEALGRLSDLTAEFPDSDWISATAALAQYNLRNFDEAQELYEDLLERDPHRIDGMDTYSNILYVKEHFAALSHLAHRVSAADKYRPETCCIIGNYYSLKGQHEKAVTYFRRALKLSRHYLSAWTLMGHEYVEMKNPPAAIEAYRQAVDLNPRDYRAWYGLGQTYELLHMPVYALHYYQRATQLRPHDARFWCAVGQCYAHEQLGMDEAAIRCYQRAHDSDDREGIALHRLAQAHERRGDAEQAAYYYEMNLHRMDAEQVAGSEAVDALMFLAAYHKEQGTLALAEGLCMRLLDYGASSKERARALLREIRSLQGGMGVLGQAAGRMDVLDFGSMTPAPMNPEADYMDPAGSDIELSPG</sequence>
<dbReference type="Pfam" id="PF13181">
    <property type="entry name" value="TPR_8"/>
    <property type="match status" value="2"/>
</dbReference>
<feature type="repeat" description="TPR" evidence="7">
    <location>
        <begin position="379"/>
        <end position="412"/>
    </location>
</feature>
<feature type="region of interest" description="Disordered" evidence="8">
    <location>
        <begin position="45"/>
        <end position="66"/>
    </location>
</feature>
<feature type="repeat" description="TPR" evidence="7">
    <location>
        <begin position="311"/>
        <end position="344"/>
    </location>
</feature>
<dbReference type="Proteomes" id="UP001497392">
    <property type="component" value="Unassembled WGS sequence"/>
</dbReference>
<evidence type="ECO:0000256" key="4">
    <source>
        <dbReference type="ARBA" id="ARBA00022786"/>
    </source>
</evidence>
<feature type="domain" description="Cdc23" evidence="9">
    <location>
        <begin position="10"/>
        <end position="249"/>
    </location>
</feature>
<dbReference type="InterPro" id="IPR011990">
    <property type="entry name" value="TPR-like_helical_dom_sf"/>
</dbReference>
<gene>
    <name evidence="10" type="primary">g2434</name>
    <name evidence="10" type="ORF">VP750_LOCUS2081</name>
</gene>
<dbReference type="PROSITE" id="PS50005">
    <property type="entry name" value="TPR"/>
    <property type="match status" value="3"/>
</dbReference>
<dbReference type="Pfam" id="PF04049">
    <property type="entry name" value="ANAPC8"/>
    <property type="match status" value="1"/>
</dbReference>
<dbReference type="SUPFAM" id="SSF48452">
    <property type="entry name" value="TPR-like"/>
    <property type="match status" value="3"/>
</dbReference>
<evidence type="ECO:0000256" key="6">
    <source>
        <dbReference type="ARBA" id="ARBA00023306"/>
    </source>
</evidence>
<feature type="compositionally biased region" description="Basic and acidic residues" evidence="8">
    <location>
        <begin position="45"/>
        <end position="61"/>
    </location>
</feature>
<dbReference type="InterPro" id="IPR019734">
    <property type="entry name" value="TPR_rpt"/>
</dbReference>
<evidence type="ECO:0000256" key="8">
    <source>
        <dbReference type="SAM" id="MobiDB-lite"/>
    </source>
</evidence>